<evidence type="ECO:0000256" key="15">
    <source>
        <dbReference type="ARBA" id="ARBA00040439"/>
    </source>
</evidence>
<accession>A0A9W8LPQ9</accession>
<keyword evidence="12" id="KW-0406">Ion transport</keyword>
<evidence type="ECO:0000256" key="14">
    <source>
        <dbReference type="ARBA" id="ARBA00023136"/>
    </source>
</evidence>
<evidence type="ECO:0000313" key="21">
    <source>
        <dbReference type="Proteomes" id="UP001140094"/>
    </source>
</evidence>
<evidence type="ECO:0000259" key="19">
    <source>
        <dbReference type="PROSITE" id="PS50929"/>
    </source>
</evidence>
<keyword evidence="10" id="KW-0630">Potassium</keyword>
<evidence type="ECO:0000256" key="10">
    <source>
        <dbReference type="ARBA" id="ARBA00022958"/>
    </source>
</evidence>
<dbReference type="GO" id="GO:0090374">
    <property type="term" value="P:oligopeptide export from mitochondrion"/>
    <property type="evidence" value="ECO:0007669"/>
    <property type="project" value="TreeGrafter"/>
</dbReference>
<dbReference type="PROSITE" id="PS00211">
    <property type="entry name" value="ABC_TRANSPORTER_1"/>
    <property type="match status" value="1"/>
</dbReference>
<evidence type="ECO:0000256" key="3">
    <source>
        <dbReference type="ARBA" id="ARBA00022448"/>
    </source>
</evidence>
<dbReference type="EMBL" id="JANBUO010002923">
    <property type="protein sequence ID" value="KAJ2793373.1"/>
    <property type="molecule type" value="Genomic_DNA"/>
</dbReference>
<evidence type="ECO:0000256" key="9">
    <source>
        <dbReference type="ARBA" id="ARBA00022946"/>
    </source>
</evidence>
<evidence type="ECO:0000259" key="18">
    <source>
        <dbReference type="PROSITE" id="PS50893"/>
    </source>
</evidence>
<keyword evidence="9" id="KW-0809">Transit peptide</keyword>
<evidence type="ECO:0000256" key="5">
    <source>
        <dbReference type="ARBA" id="ARBA00022692"/>
    </source>
</evidence>
<comment type="caution">
    <text evidence="20">The sequence shown here is derived from an EMBL/GenBank/DDBJ whole genome shotgun (WGS) entry which is preliminary data.</text>
</comment>
<dbReference type="InterPro" id="IPR036640">
    <property type="entry name" value="ABC1_TM_sf"/>
</dbReference>
<comment type="subcellular location">
    <subcellularLocation>
        <location evidence="1">Mitochondrion inner membrane</location>
        <topology evidence="1">Multi-pass membrane protein</topology>
    </subcellularLocation>
</comment>
<feature type="non-terminal residue" evidence="20">
    <location>
        <position position="1"/>
    </location>
</feature>
<keyword evidence="5" id="KW-0812">Transmembrane</keyword>
<dbReference type="InterPro" id="IPR011527">
    <property type="entry name" value="ABC1_TM_dom"/>
</dbReference>
<dbReference type="GO" id="GO:0005743">
    <property type="term" value="C:mitochondrial inner membrane"/>
    <property type="evidence" value="ECO:0007669"/>
    <property type="project" value="UniProtKB-SubCell"/>
</dbReference>
<dbReference type="PANTHER" id="PTHR43394">
    <property type="entry name" value="ATP-DEPENDENT PERMEASE MDL1, MITOCHONDRIAL"/>
    <property type="match status" value="1"/>
</dbReference>
<evidence type="ECO:0000256" key="6">
    <source>
        <dbReference type="ARBA" id="ARBA00022741"/>
    </source>
</evidence>
<dbReference type="GO" id="GO:0015421">
    <property type="term" value="F:ABC-type oligopeptide transporter activity"/>
    <property type="evidence" value="ECO:0007669"/>
    <property type="project" value="TreeGrafter"/>
</dbReference>
<keyword evidence="21" id="KW-1185">Reference proteome</keyword>
<keyword evidence="8" id="KW-0067">ATP-binding</keyword>
<dbReference type="SMART" id="SM00382">
    <property type="entry name" value="AAA"/>
    <property type="match status" value="1"/>
</dbReference>
<dbReference type="InterPro" id="IPR027417">
    <property type="entry name" value="P-loop_NTPase"/>
</dbReference>
<feature type="domain" description="ABC transporter" evidence="18">
    <location>
        <begin position="229"/>
        <end position="466"/>
    </location>
</feature>
<dbReference type="InterPro" id="IPR039421">
    <property type="entry name" value="Type_1_exporter"/>
</dbReference>
<dbReference type="OrthoDB" id="6500128at2759"/>
<proteinExistence type="inferred from homology"/>
<dbReference type="PROSITE" id="PS50929">
    <property type="entry name" value="ABC_TM1F"/>
    <property type="match status" value="1"/>
</dbReference>
<organism evidence="20 21">
    <name type="scientific">Coemansia guatemalensis</name>
    <dbReference type="NCBI Taxonomy" id="2761395"/>
    <lineage>
        <taxon>Eukaryota</taxon>
        <taxon>Fungi</taxon>
        <taxon>Fungi incertae sedis</taxon>
        <taxon>Zoopagomycota</taxon>
        <taxon>Kickxellomycotina</taxon>
        <taxon>Kickxellomycetes</taxon>
        <taxon>Kickxellales</taxon>
        <taxon>Kickxellaceae</taxon>
        <taxon>Coemansia</taxon>
    </lineage>
</organism>
<reference evidence="20" key="1">
    <citation type="submission" date="2022-07" db="EMBL/GenBank/DDBJ databases">
        <title>Phylogenomic reconstructions and comparative analyses of Kickxellomycotina fungi.</title>
        <authorList>
            <person name="Reynolds N.K."/>
            <person name="Stajich J.E."/>
            <person name="Barry K."/>
            <person name="Grigoriev I.V."/>
            <person name="Crous P."/>
            <person name="Smith M.E."/>
        </authorList>
    </citation>
    <scope>NUCLEOTIDE SEQUENCE</scope>
    <source>
        <strain evidence="20">NRRL 1565</strain>
    </source>
</reference>
<sequence length="476" mass="49983">LGLLDAAQPGALVVRTRADISEVQAAVRALAHGLRAATTAVGVAWRLVRLSPTLALTLGAAAAAAYAGLAVYGRELRLQQRGVREWEAVSAAVAAEAVAQVAALRALGAEDAELHLCAAARSEQAARARRFGAHAGAFRALSACAGSAAVLATVQRGARLVAAGEMRADDLVAFVLATQAAQSALDTLGRLGAQLSRAQAALGRVAAIAALAPADGVGGRRLAHVDGHIRFMDVDFRYPTREGSVLRGFSLDVPAGKVVALCGPSGVGKSTVALLLQRLYEPTRGEIWLDACPLALLDAAWLRRQIGAVPQDPALFSTTILENLRMANPAADDAAVVQACRDANAHTFIERLPAGYNTVVGPRGALLSGGQRQRLGIARALLRDPRILVLDEATSALDADCEREVVAALERLMRGRTVLVIAHRLATIRRADHIVVMGRVPGHIVEQGTHDSLIARRGAYARLYRELEQDAEDTAG</sequence>
<dbReference type="GO" id="GO:0005524">
    <property type="term" value="F:ATP binding"/>
    <property type="evidence" value="ECO:0007669"/>
    <property type="project" value="UniProtKB-KW"/>
</dbReference>
<dbReference type="SUPFAM" id="SSF52540">
    <property type="entry name" value="P-loop containing nucleoside triphosphate hydrolases"/>
    <property type="match status" value="1"/>
</dbReference>
<feature type="domain" description="ABC transmembrane type-1" evidence="19">
    <location>
        <begin position="1"/>
        <end position="197"/>
    </location>
</feature>
<evidence type="ECO:0000256" key="8">
    <source>
        <dbReference type="ARBA" id="ARBA00022840"/>
    </source>
</evidence>
<evidence type="ECO:0000256" key="12">
    <source>
        <dbReference type="ARBA" id="ARBA00023065"/>
    </source>
</evidence>
<keyword evidence="13" id="KW-0496">Mitochondrion</keyword>
<dbReference type="Gene3D" id="3.40.50.300">
    <property type="entry name" value="P-loop containing nucleotide triphosphate hydrolases"/>
    <property type="match status" value="1"/>
</dbReference>
<dbReference type="PROSITE" id="PS50893">
    <property type="entry name" value="ABC_TRANSPORTER_2"/>
    <property type="match status" value="1"/>
</dbReference>
<evidence type="ECO:0000256" key="7">
    <source>
        <dbReference type="ARBA" id="ARBA00022792"/>
    </source>
</evidence>
<dbReference type="SUPFAM" id="SSF90123">
    <property type="entry name" value="ABC transporter transmembrane region"/>
    <property type="match status" value="1"/>
</dbReference>
<evidence type="ECO:0000256" key="13">
    <source>
        <dbReference type="ARBA" id="ARBA00023128"/>
    </source>
</evidence>
<dbReference type="InterPro" id="IPR003593">
    <property type="entry name" value="AAA+_ATPase"/>
</dbReference>
<keyword evidence="4" id="KW-0633">Potassium transport</keyword>
<evidence type="ECO:0000256" key="4">
    <source>
        <dbReference type="ARBA" id="ARBA00022538"/>
    </source>
</evidence>
<evidence type="ECO:0000256" key="16">
    <source>
        <dbReference type="ARBA" id="ARBA00041416"/>
    </source>
</evidence>
<keyword evidence="11" id="KW-1133">Transmembrane helix</keyword>
<dbReference type="PANTHER" id="PTHR43394:SF17">
    <property type="entry name" value="MITOCHONDRIAL POTASSIUM CHANNEL ATP-BINDING SUBUNIT"/>
    <property type="match status" value="1"/>
</dbReference>
<dbReference type="Pfam" id="PF00005">
    <property type="entry name" value="ABC_tran"/>
    <property type="match status" value="1"/>
</dbReference>
<evidence type="ECO:0000256" key="11">
    <source>
        <dbReference type="ARBA" id="ARBA00022989"/>
    </source>
</evidence>
<keyword evidence="6" id="KW-0547">Nucleotide-binding</keyword>
<dbReference type="InterPro" id="IPR017871">
    <property type="entry name" value="ABC_transporter-like_CS"/>
</dbReference>
<evidence type="ECO:0000256" key="17">
    <source>
        <dbReference type="ARBA" id="ARBA00042968"/>
    </source>
</evidence>
<dbReference type="GO" id="GO:0006813">
    <property type="term" value="P:potassium ion transport"/>
    <property type="evidence" value="ECO:0007669"/>
    <property type="project" value="UniProtKB-KW"/>
</dbReference>
<keyword evidence="3" id="KW-0813">Transport</keyword>
<dbReference type="Pfam" id="PF00664">
    <property type="entry name" value="ABC_membrane"/>
    <property type="match status" value="1"/>
</dbReference>
<evidence type="ECO:0000313" key="20">
    <source>
        <dbReference type="EMBL" id="KAJ2793373.1"/>
    </source>
</evidence>
<keyword evidence="14" id="KW-0472">Membrane</keyword>
<evidence type="ECO:0000256" key="2">
    <source>
        <dbReference type="ARBA" id="ARBA00005580"/>
    </source>
</evidence>
<gene>
    <name evidence="20" type="ORF">H4R20_006555</name>
</gene>
<comment type="similarity">
    <text evidence="2">Belongs to the ABC transporter superfamily. ABCB family. Mitochondrial peptide exporter (TC 3.A.1.212) subfamily.</text>
</comment>
<dbReference type="GO" id="GO:0016887">
    <property type="term" value="F:ATP hydrolysis activity"/>
    <property type="evidence" value="ECO:0007669"/>
    <property type="project" value="InterPro"/>
</dbReference>
<name>A0A9W8LPQ9_9FUNG</name>
<dbReference type="AlphaFoldDB" id="A0A9W8LPQ9"/>
<evidence type="ECO:0000256" key="1">
    <source>
        <dbReference type="ARBA" id="ARBA00004448"/>
    </source>
</evidence>
<keyword evidence="7" id="KW-0999">Mitochondrion inner membrane</keyword>
<dbReference type="FunFam" id="3.40.50.300:FF:000218">
    <property type="entry name" value="Multidrug ABC transporter ATP-binding protein"/>
    <property type="match status" value="1"/>
</dbReference>
<dbReference type="Gene3D" id="1.20.1560.10">
    <property type="entry name" value="ABC transporter type 1, transmembrane domain"/>
    <property type="match status" value="1"/>
</dbReference>
<dbReference type="InterPro" id="IPR003439">
    <property type="entry name" value="ABC_transporter-like_ATP-bd"/>
</dbReference>
<protein>
    <recommendedName>
        <fullName evidence="15">Mitochondrial potassium channel ATP-binding subunit</fullName>
    </recommendedName>
    <alternativeName>
        <fullName evidence="17">ATP-binding cassette sub-family B member 8, mitochondrial</fullName>
    </alternativeName>
    <alternativeName>
        <fullName evidence="16">Mitochondrial sulfonylurea-receptor</fullName>
    </alternativeName>
</protein>
<dbReference type="Proteomes" id="UP001140094">
    <property type="component" value="Unassembled WGS sequence"/>
</dbReference>